<dbReference type="EMBL" id="NSDM01000012">
    <property type="protein sequence ID" value="MDQ2587294.1"/>
    <property type="molecule type" value="Genomic_DNA"/>
</dbReference>
<comment type="caution">
    <text evidence="1">The sequence shown here is derived from an EMBL/GenBank/DDBJ whole genome shotgun (WGS) entry which is preliminary data.</text>
</comment>
<evidence type="ECO:0000313" key="1">
    <source>
        <dbReference type="EMBL" id="MDQ2587294.1"/>
    </source>
</evidence>
<dbReference type="Proteomes" id="UP001225605">
    <property type="component" value="Unassembled WGS sequence"/>
</dbReference>
<dbReference type="Gene3D" id="1.10.287.1060">
    <property type="entry name" value="ESAT-6-like"/>
    <property type="match status" value="1"/>
</dbReference>
<proteinExistence type="predicted"/>
<gene>
    <name evidence="1" type="ORF">CKY47_25575</name>
</gene>
<dbReference type="SUPFAM" id="SSF140453">
    <property type="entry name" value="EsxAB dimer-like"/>
    <property type="match status" value="1"/>
</dbReference>
<sequence length="89" mass="9419">MPGFYGMDVDAIRVLAGQLAFKADEIDTIATTLSTQIDGASWSGPDADSFRSDWATSYRTQLTAVAGALRDASTRATNNANQQAEVSST</sequence>
<protein>
    <recommendedName>
        <fullName evidence="3">WXG100 family type VII secretion target</fullName>
    </recommendedName>
</protein>
<dbReference type="InterPro" id="IPR036689">
    <property type="entry name" value="ESAT-6-like_sf"/>
</dbReference>
<accession>A0ABU0X7R0</accession>
<evidence type="ECO:0000313" key="2">
    <source>
        <dbReference type="Proteomes" id="UP001225605"/>
    </source>
</evidence>
<name>A0ABU0X7R0_9PSEU</name>
<dbReference type="RefSeq" id="WP_306748786.1">
    <property type="nucleotide sequence ID" value="NZ_NSDM01000012.1"/>
</dbReference>
<keyword evidence="2" id="KW-1185">Reference proteome</keyword>
<reference evidence="1 2" key="1">
    <citation type="submission" date="2017-06" db="EMBL/GenBank/DDBJ databases">
        <title>Cultured bacterium strain Saccharothrix yanglingensis Hhs.015.</title>
        <authorList>
            <person name="Xia Y."/>
        </authorList>
    </citation>
    <scope>NUCLEOTIDE SEQUENCE [LARGE SCALE GENOMIC DNA]</scope>
    <source>
        <strain evidence="1 2">Hhs.015</strain>
    </source>
</reference>
<organism evidence="1 2">
    <name type="scientific">Saccharothrix yanglingensis</name>
    <dbReference type="NCBI Taxonomy" id="659496"/>
    <lineage>
        <taxon>Bacteria</taxon>
        <taxon>Bacillati</taxon>
        <taxon>Actinomycetota</taxon>
        <taxon>Actinomycetes</taxon>
        <taxon>Pseudonocardiales</taxon>
        <taxon>Pseudonocardiaceae</taxon>
        <taxon>Saccharothrix</taxon>
    </lineage>
</organism>
<evidence type="ECO:0008006" key="3">
    <source>
        <dbReference type="Google" id="ProtNLM"/>
    </source>
</evidence>